<evidence type="ECO:0000256" key="1">
    <source>
        <dbReference type="ARBA" id="ARBA00010923"/>
    </source>
</evidence>
<dbReference type="PANTHER" id="PTHR43140">
    <property type="entry name" value="TYPE-1 RESTRICTION ENZYME ECOKI SPECIFICITY PROTEIN"/>
    <property type="match status" value="1"/>
</dbReference>
<evidence type="ECO:0000256" key="3">
    <source>
        <dbReference type="ARBA" id="ARBA00023125"/>
    </source>
</evidence>
<comment type="subunit">
    <text evidence="4">The methyltransferase is composed of M and S polypeptides.</text>
</comment>
<keyword evidence="2" id="KW-0680">Restriction system</keyword>
<dbReference type="PANTHER" id="PTHR43140:SF1">
    <property type="entry name" value="TYPE I RESTRICTION ENZYME ECOKI SPECIFICITY SUBUNIT"/>
    <property type="match status" value="1"/>
</dbReference>
<dbReference type="InterPro" id="IPR044946">
    <property type="entry name" value="Restrct_endonuc_typeI_TRD_sf"/>
</dbReference>
<dbReference type="EC" id="3.1.21.3" evidence="6"/>
<dbReference type="Gene3D" id="3.90.220.20">
    <property type="entry name" value="DNA methylase specificity domains"/>
    <property type="match status" value="2"/>
</dbReference>
<evidence type="ECO:0000313" key="7">
    <source>
        <dbReference type="Proteomes" id="UP001240447"/>
    </source>
</evidence>
<proteinExistence type="inferred from homology"/>
<comment type="caution">
    <text evidence="6">The sequence shown here is derived from an EMBL/GenBank/DDBJ whole genome shotgun (WGS) entry which is preliminary data.</text>
</comment>
<evidence type="ECO:0000256" key="4">
    <source>
        <dbReference type="ARBA" id="ARBA00038652"/>
    </source>
</evidence>
<evidence type="ECO:0000256" key="2">
    <source>
        <dbReference type="ARBA" id="ARBA00022747"/>
    </source>
</evidence>
<sequence>MTASPRVRLKYTCEGGGAYGLNIPASAYVDKGVRLLRTSDLAGGKLAAEDGAIFVPEDAVEPDHLLRPNDLLLSRSGTVGRAFLVPADAAGMAYAGFLVRYRTGRKVVPRYAYYCTQSAEFQFSVQAEAITSTIQNFNAERYNNLTIPLPSLDEQQAVADYLDRETVRIDTLIEEQQRLIELLGERRSGLIEHALVKGLDPQASTVPTPVPWLAGAEVPAHWQVTRIRYVIAEMRAGVSITAEQIEPEGPYRVFGGNGVRGYTDSCTHSGTFVLVGRQGALCGNVHLVEGEFWASEHAIVATPVAGVDPVWLTHMLRLMDLGQYSMTAAQPGIGVGQILPLALPLPRLHEQRAIGRHVDEQTAKIDELIAETERFIELSRERRSALITAAVTGQIDVRDEVA</sequence>
<gene>
    <name evidence="6" type="ORF">J2S59_000145</name>
</gene>
<dbReference type="RefSeq" id="WP_181641457.1">
    <property type="nucleotide sequence ID" value="NZ_CCXJ01000040.1"/>
</dbReference>
<feature type="domain" description="Type I restriction modification DNA specificity" evidence="5">
    <location>
        <begin position="222"/>
        <end position="366"/>
    </location>
</feature>
<dbReference type="Pfam" id="PF01420">
    <property type="entry name" value="Methylase_S"/>
    <property type="match status" value="2"/>
</dbReference>
<keyword evidence="3" id="KW-0238">DNA-binding</keyword>
<dbReference type="SUPFAM" id="SSF116734">
    <property type="entry name" value="DNA methylase specificity domain"/>
    <property type="match status" value="2"/>
</dbReference>
<protein>
    <submittedName>
        <fullName evidence="6">Type I restriction enzyme S subunit</fullName>
        <ecNumber evidence="6">3.1.21.3</ecNumber>
    </submittedName>
</protein>
<name>A0ABT9NJ04_9ACTN</name>
<evidence type="ECO:0000313" key="6">
    <source>
        <dbReference type="EMBL" id="MDP9820336.1"/>
    </source>
</evidence>
<feature type="domain" description="Type I restriction modification DNA specificity" evidence="5">
    <location>
        <begin position="69"/>
        <end position="170"/>
    </location>
</feature>
<accession>A0ABT9NJ04</accession>
<organism evidence="6 7">
    <name type="scientific">Nocardioides massiliensis</name>
    <dbReference type="NCBI Taxonomy" id="1325935"/>
    <lineage>
        <taxon>Bacteria</taxon>
        <taxon>Bacillati</taxon>
        <taxon>Actinomycetota</taxon>
        <taxon>Actinomycetes</taxon>
        <taxon>Propionibacteriales</taxon>
        <taxon>Nocardioidaceae</taxon>
        <taxon>Nocardioides</taxon>
    </lineage>
</organism>
<dbReference type="Proteomes" id="UP001240447">
    <property type="component" value="Unassembled WGS sequence"/>
</dbReference>
<dbReference type="GO" id="GO:0009035">
    <property type="term" value="F:type I site-specific deoxyribonuclease activity"/>
    <property type="evidence" value="ECO:0007669"/>
    <property type="project" value="UniProtKB-EC"/>
</dbReference>
<dbReference type="CDD" id="cd17266">
    <property type="entry name" value="RMtype1_S_Sau1132ORF3780P-TRD2-CR2_like"/>
    <property type="match status" value="1"/>
</dbReference>
<keyword evidence="6" id="KW-0378">Hydrolase</keyword>
<dbReference type="InterPro" id="IPR051212">
    <property type="entry name" value="Type-I_RE_S_subunit"/>
</dbReference>
<keyword evidence="7" id="KW-1185">Reference proteome</keyword>
<evidence type="ECO:0000259" key="5">
    <source>
        <dbReference type="Pfam" id="PF01420"/>
    </source>
</evidence>
<dbReference type="EMBL" id="JAUSQM010000001">
    <property type="protein sequence ID" value="MDP9820336.1"/>
    <property type="molecule type" value="Genomic_DNA"/>
</dbReference>
<dbReference type="Gene3D" id="1.10.287.1120">
    <property type="entry name" value="Bipartite methylase S protein"/>
    <property type="match status" value="1"/>
</dbReference>
<dbReference type="InterPro" id="IPR000055">
    <property type="entry name" value="Restrct_endonuc_typeI_TRD"/>
</dbReference>
<reference evidence="6 7" key="1">
    <citation type="submission" date="2023-07" db="EMBL/GenBank/DDBJ databases">
        <title>Sequencing the genomes of 1000 actinobacteria strains.</title>
        <authorList>
            <person name="Klenk H.-P."/>
        </authorList>
    </citation>
    <scope>NUCLEOTIDE SEQUENCE [LARGE SCALE GENOMIC DNA]</scope>
    <source>
        <strain evidence="6 7">GD13</strain>
    </source>
</reference>
<comment type="similarity">
    <text evidence="1">Belongs to the type-I restriction system S methylase family.</text>
</comment>